<accession>A0ABD0LKR9</accession>
<evidence type="ECO:0000259" key="2">
    <source>
        <dbReference type="Pfam" id="PF00135"/>
    </source>
</evidence>
<protein>
    <recommendedName>
        <fullName evidence="2">Carboxylesterase type B domain-containing protein</fullName>
    </recommendedName>
</protein>
<dbReference type="Pfam" id="PF00135">
    <property type="entry name" value="COesterase"/>
    <property type="match status" value="1"/>
</dbReference>
<sequence>MSTAGDRKQWELSKAIMTYWSNFIKTGNPNNPTHVKEQWLPFNTHDEYYLYLDLDVTSARKRCKARRTDFWLDFLPKVKAASGRYQDNVNSDCSSSGEGQTQPYVWTLLVVTVLGEMASLVNHS</sequence>
<feature type="domain" description="Carboxylesterase type B" evidence="2">
    <location>
        <begin position="9"/>
        <end position="71"/>
    </location>
</feature>
<evidence type="ECO:0000256" key="1">
    <source>
        <dbReference type="ARBA" id="ARBA00005964"/>
    </source>
</evidence>
<dbReference type="Gene3D" id="3.40.50.1820">
    <property type="entry name" value="alpha/beta hydrolase"/>
    <property type="match status" value="1"/>
</dbReference>
<reference evidence="3 4" key="1">
    <citation type="journal article" date="2023" name="Sci. Data">
        <title>Genome assembly of the Korean intertidal mud-creeper Batillaria attramentaria.</title>
        <authorList>
            <person name="Patra A.K."/>
            <person name="Ho P.T."/>
            <person name="Jun S."/>
            <person name="Lee S.J."/>
            <person name="Kim Y."/>
            <person name="Won Y.J."/>
        </authorList>
    </citation>
    <scope>NUCLEOTIDE SEQUENCE [LARGE SCALE GENOMIC DNA]</scope>
    <source>
        <strain evidence="3">Wonlab-2016</strain>
    </source>
</reference>
<comment type="caution">
    <text evidence="3">The sequence shown here is derived from an EMBL/GenBank/DDBJ whole genome shotgun (WGS) entry which is preliminary data.</text>
</comment>
<gene>
    <name evidence="3" type="ORF">BaRGS_00008597</name>
</gene>
<dbReference type="Proteomes" id="UP001519460">
    <property type="component" value="Unassembled WGS sequence"/>
</dbReference>
<dbReference type="InterPro" id="IPR051093">
    <property type="entry name" value="Neuroligin/BSAL"/>
</dbReference>
<dbReference type="SUPFAM" id="SSF53474">
    <property type="entry name" value="alpha/beta-Hydrolases"/>
    <property type="match status" value="1"/>
</dbReference>
<name>A0ABD0LKR9_9CAEN</name>
<keyword evidence="4" id="KW-1185">Reference proteome</keyword>
<evidence type="ECO:0000313" key="3">
    <source>
        <dbReference type="EMBL" id="KAK7500050.1"/>
    </source>
</evidence>
<dbReference type="AlphaFoldDB" id="A0ABD0LKR9"/>
<evidence type="ECO:0000313" key="4">
    <source>
        <dbReference type="Proteomes" id="UP001519460"/>
    </source>
</evidence>
<comment type="similarity">
    <text evidence="1">Belongs to the type-B carboxylesterase/lipase family.</text>
</comment>
<proteinExistence type="inferred from homology"/>
<dbReference type="EMBL" id="JACVVK020000039">
    <property type="protein sequence ID" value="KAK7500050.1"/>
    <property type="molecule type" value="Genomic_DNA"/>
</dbReference>
<organism evidence="3 4">
    <name type="scientific">Batillaria attramentaria</name>
    <dbReference type="NCBI Taxonomy" id="370345"/>
    <lineage>
        <taxon>Eukaryota</taxon>
        <taxon>Metazoa</taxon>
        <taxon>Spiralia</taxon>
        <taxon>Lophotrochozoa</taxon>
        <taxon>Mollusca</taxon>
        <taxon>Gastropoda</taxon>
        <taxon>Caenogastropoda</taxon>
        <taxon>Sorbeoconcha</taxon>
        <taxon>Cerithioidea</taxon>
        <taxon>Batillariidae</taxon>
        <taxon>Batillaria</taxon>
    </lineage>
</organism>
<dbReference type="InterPro" id="IPR029058">
    <property type="entry name" value="AB_hydrolase_fold"/>
</dbReference>
<dbReference type="PANTHER" id="PTHR43903">
    <property type="entry name" value="NEUROLIGIN"/>
    <property type="match status" value="1"/>
</dbReference>
<dbReference type="InterPro" id="IPR002018">
    <property type="entry name" value="CarbesteraseB"/>
</dbReference>